<protein>
    <submittedName>
        <fullName evidence="1">Uncharacterized protein</fullName>
    </submittedName>
</protein>
<gene>
    <name evidence="1" type="ORF">THAOC_21764</name>
</gene>
<dbReference type="PANTHER" id="PTHR43642">
    <property type="entry name" value="HYBRID SIGNAL TRANSDUCTION HISTIDINE KINASE G"/>
    <property type="match status" value="1"/>
</dbReference>
<dbReference type="OrthoDB" id="45468at2759"/>
<comment type="caution">
    <text evidence="1">The sequence shown here is derived from an EMBL/GenBank/DDBJ whole genome shotgun (WGS) entry which is preliminary data.</text>
</comment>
<accession>K0RWH3</accession>
<keyword evidence="2" id="KW-1185">Reference proteome</keyword>
<evidence type="ECO:0000313" key="1">
    <source>
        <dbReference type="EMBL" id="EJK58133.1"/>
    </source>
</evidence>
<dbReference type="InterPro" id="IPR053159">
    <property type="entry name" value="Hybrid_Histidine_Kinase"/>
</dbReference>
<dbReference type="PANTHER" id="PTHR43642:SF1">
    <property type="entry name" value="HYBRID SIGNAL TRANSDUCTION HISTIDINE KINASE G"/>
    <property type="match status" value="1"/>
</dbReference>
<dbReference type="EMBL" id="AGNL01026115">
    <property type="protein sequence ID" value="EJK58133.1"/>
    <property type="molecule type" value="Genomic_DNA"/>
</dbReference>
<evidence type="ECO:0000313" key="2">
    <source>
        <dbReference type="Proteomes" id="UP000266841"/>
    </source>
</evidence>
<dbReference type="AlphaFoldDB" id="K0RWH3"/>
<sequence>MVHIPSPPQSLSTEFVIPTLYGFCLSPRRSFRPLFINVYETATSNVRASAGKTNELSPVRGAPGKRCVYLLVVPRYLALPIAKEPVLLHLNIRRRQYAATWDRAYNVAGQALHKSEVIPNVEMTETWARAGAVAHQVPPPKDTAATNITPDTLSISVGSVGSVGPTTTHTATATATDQDSQSAHDTFGLHYEDQPWLGGVFPDAERSCGGVSAITGPDQYVVPAQIKVPELTPINELELPPNCPSIVDGQENDQGSIIFSDECRRTLARRSLEAGLDASKSFAFDIAADHFMAGRKELGPNGWSVDPKTMLDLTSEGANASYRAGDVNQMDELIEDVLGRELSIEEKFRAYETKMLAEQAAGNYRVSVSLGLDVRRKLGLSAPPNKPVSTISSLAMYLRTKLALGRRTSEEIASLPILAGLVGWILRYVIVLNGFSRGLLISAALGDPQRGREMGKAAELIVAKPGMSQKKCRTIFKNHGFLYHWTSSLQATLDPLLEGYRIGLDIGDNECAGWCFADTIALHVDNQHWDKYTELFLQIYFIAIKKLRGLESEDGERGFDDIIEEANINFDTKTLNRAVFAIQLELQVLMGEWDQAEKLVSEDGDAKVAGPFAGVRCTFLKSLVCLKAAQSSSGITSWKWKRRALKSYKLIRGWEKAKSGNITHALHILNAELAVLEFNYNRAQNEYKSAIAVAARNGFLQDQALANELASSHFERRGLDCCRDRHLEAAIKCYSEWGAAAKVRLID</sequence>
<organism evidence="1 2">
    <name type="scientific">Thalassiosira oceanica</name>
    <name type="common">Marine diatom</name>
    <dbReference type="NCBI Taxonomy" id="159749"/>
    <lineage>
        <taxon>Eukaryota</taxon>
        <taxon>Sar</taxon>
        <taxon>Stramenopiles</taxon>
        <taxon>Ochrophyta</taxon>
        <taxon>Bacillariophyta</taxon>
        <taxon>Coscinodiscophyceae</taxon>
        <taxon>Thalassiosirophycidae</taxon>
        <taxon>Thalassiosirales</taxon>
        <taxon>Thalassiosiraceae</taxon>
        <taxon>Thalassiosira</taxon>
    </lineage>
</organism>
<name>K0RWH3_THAOC</name>
<reference evidence="1 2" key="1">
    <citation type="journal article" date="2012" name="Genome Biol.">
        <title>Genome and low-iron response of an oceanic diatom adapted to chronic iron limitation.</title>
        <authorList>
            <person name="Lommer M."/>
            <person name="Specht M."/>
            <person name="Roy A.S."/>
            <person name="Kraemer L."/>
            <person name="Andreson R."/>
            <person name="Gutowska M.A."/>
            <person name="Wolf J."/>
            <person name="Bergner S.V."/>
            <person name="Schilhabel M.B."/>
            <person name="Klostermeier U.C."/>
            <person name="Beiko R.G."/>
            <person name="Rosenstiel P."/>
            <person name="Hippler M."/>
            <person name="Laroche J."/>
        </authorList>
    </citation>
    <scope>NUCLEOTIDE SEQUENCE [LARGE SCALE GENOMIC DNA]</scope>
    <source>
        <strain evidence="1 2">CCMP1005</strain>
    </source>
</reference>
<proteinExistence type="predicted"/>
<dbReference type="Proteomes" id="UP000266841">
    <property type="component" value="Unassembled WGS sequence"/>
</dbReference>